<evidence type="ECO:0000313" key="1">
    <source>
        <dbReference type="EMBL" id="MDT7043585.1"/>
    </source>
</evidence>
<comment type="caution">
    <text evidence="1">The sequence shown here is derived from an EMBL/GenBank/DDBJ whole genome shotgun (WGS) entry which is preliminary data.</text>
</comment>
<keyword evidence="2" id="KW-1185">Reference proteome</keyword>
<dbReference type="RefSeq" id="WP_313834151.1">
    <property type="nucleotide sequence ID" value="NZ_JAQOUE010000001.1"/>
</dbReference>
<protein>
    <recommendedName>
        <fullName evidence="3">Transporter</fullName>
    </recommendedName>
</protein>
<reference evidence="1 2" key="1">
    <citation type="journal article" date="2023" name="ISME J.">
        <title>Cultivation and genomic characterization of novel and ubiquitous marine nitrite-oxidizing bacteria from the Nitrospirales.</title>
        <authorList>
            <person name="Mueller A.J."/>
            <person name="Daebeler A."/>
            <person name="Herbold C.W."/>
            <person name="Kirkegaard R.H."/>
            <person name="Daims H."/>
        </authorList>
    </citation>
    <scope>NUCLEOTIDE SEQUENCE [LARGE SCALE GENOMIC DNA]</scope>
    <source>
        <strain evidence="1 2">EB</strain>
    </source>
</reference>
<dbReference type="EMBL" id="JAQOUE010000001">
    <property type="protein sequence ID" value="MDT7043585.1"/>
    <property type="molecule type" value="Genomic_DNA"/>
</dbReference>
<proteinExistence type="predicted"/>
<name>A0ABU3KAS1_9BACT</name>
<organism evidence="1 2">
    <name type="scientific">Candidatus Nitronereus thalassa</name>
    <dbReference type="NCBI Taxonomy" id="3020898"/>
    <lineage>
        <taxon>Bacteria</taxon>
        <taxon>Pseudomonadati</taxon>
        <taxon>Nitrospirota</taxon>
        <taxon>Nitrospiria</taxon>
        <taxon>Nitrospirales</taxon>
        <taxon>Nitrospiraceae</taxon>
        <taxon>Candidatus Nitronereus</taxon>
    </lineage>
</organism>
<accession>A0ABU3KAS1</accession>
<gene>
    <name evidence="1" type="ORF">PPG34_14605</name>
</gene>
<evidence type="ECO:0000313" key="2">
    <source>
        <dbReference type="Proteomes" id="UP001250932"/>
    </source>
</evidence>
<sequence>MRMHLCCWRAIGFYGRVLCAGLALCVGGWGIASSAMGKELQATPYRPTVSNPAYLPVPNYVEVEMGWQSLKAKSTERHRHSIPYLLKYAFTERIGVLIGGEAVVMEDQANRPTQSGFGDITGLVKLVHPLNTIMPSAFGLEGGMKFPSAPSTIGTDRTDFLLNGIYSLAYGQFGLDLNLLYTRLGGAQGTQGKNEVGWVTTASYSVTDRVGVAGEFFGSHREGVRPFLQYLSALSYAITPRVVGDAGVAFGLTGASQEWTLFTGLTILTWSPF</sequence>
<evidence type="ECO:0008006" key="3">
    <source>
        <dbReference type="Google" id="ProtNLM"/>
    </source>
</evidence>
<dbReference type="Proteomes" id="UP001250932">
    <property type="component" value="Unassembled WGS sequence"/>
</dbReference>